<gene>
    <name evidence="11" type="ORF">PF001_g25847</name>
    <name evidence="9" type="ORF">PF002_g27146</name>
    <name evidence="8" type="ORF">PF004_g24967</name>
    <name evidence="10" type="ORF">PF005_g17806</name>
    <name evidence="6" type="ORF">PF006_g25963</name>
    <name evidence="7" type="ORF">PF007_g18091</name>
    <name evidence="12" type="ORF">PF008_g25987</name>
    <name evidence="3" type="ORF">PF009_g27209</name>
    <name evidence="5" type="ORF">PF010_g26043</name>
    <name evidence="4" type="ORF">PF011_g25385</name>
</gene>
<dbReference type="Proteomes" id="UP000437068">
    <property type="component" value="Unassembled WGS sequence"/>
</dbReference>
<dbReference type="EMBL" id="QXGD01002990">
    <property type="protein sequence ID" value="KAE9181878.1"/>
    <property type="molecule type" value="Genomic_DNA"/>
</dbReference>
<evidence type="ECO:0000313" key="12">
    <source>
        <dbReference type="EMBL" id="KAE9289019.1"/>
    </source>
</evidence>
<dbReference type="EMBL" id="QXFW01003088">
    <property type="protein sequence ID" value="KAE8973093.1"/>
    <property type="molecule type" value="Genomic_DNA"/>
</dbReference>
<evidence type="ECO:0000313" key="15">
    <source>
        <dbReference type="Proteomes" id="UP000437068"/>
    </source>
</evidence>
<evidence type="ECO:0000313" key="19">
    <source>
        <dbReference type="Proteomes" id="UP000460718"/>
    </source>
</evidence>
<dbReference type="Proteomes" id="UP000460718">
    <property type="component" value="Unassembled WGS sequence"/>
</dbReference>
<dbReference type="EMBL" id="QXGA01003163">
    <property type="protein sequence ID" value="KAE9086750.1"/>
    <property type="molecule type" value="Genomic_DNA"/>
</dbReference>
<dbReference type="Proteomes" id="UP000486351">
    <property type="component" value="Unassembled WGS sequence"/>
</dbReference>
<dbReference type="Proteomes" id="UP000441208">
    <property type="component" value="Unassembled WGS sequence"/>
</dbReference>
<dbReference type="Proteomes" id="UP000440732">
    <property type="component" value="Unassembled WGS sequence"/>
</dbReference>
<dbReference type="EMBL" id="QXFX01003128">
    <property type="protein sequence ID" value="KAE9071019.1"/>
    <property type="molecule type" value="Genomic_DNA"/>
</dbReference>
<evidence type="ECO:0000313" key="5">
    <source>
        <dbReference type="EMBL" id="KAE9071019.1"/>
    </source>
</evidence>
<dbReference type="EMBL" id="QXFZ01001272">
    <property type="protein sequence ID" value="KAE9093561.1"/>
    <property type="molecule type" value="Genomic_DNA"/>
</dbReference>
<dbReference type="PANTHER" id="PTHR33324">
    <property type="entry name" value="EXPRESSED PROTEIN"/>
    <property type="match status" value="1"/>
</dbReference>
<feature type="region of interest" description="Disordered" evidence="2">
    <location>
        <begin position="1"/>
        <end position="40"/>
    </location>
</feature>
<evidence type="ECO:0000313" key="11">
    <source>
        <dbReference type="EMBL" id="KAE9277056.1"/>
    </source>
</evidence>
<reference evidence="13 14" key="1">
    <citation type="submission" date="2018-08" db="EMBL/GenBank/DDBJ databases">
        <title>Genomic investigation of the strawberry pathogen Phytophthora fragariae indicates pathogenicity is determined by transcriptional variation in three key races.</title>
        <authorList>
            <person name="Adams T.M."/>
            <person name="Armitage A.D."/>
            <person name="Sobczyk M.K."/>
            <person name="Bates H.J."/>
            <person name="Dunwell J.M."/>
            <person name="Nellist C.F."/>
            <person name="Harrison R.J."/>
        </authorList>
    </citation>
    <scope>NUCLEOTIDE SEQUENCE [LARGE SCALE GENOMIC DNA]</scope>
    <source>
        <strain evidence="11 15">A4</strain>
        <strain evidence="9 16">BC-1</strain>
        <strain evidence="8 20">BC-23</strain>
        <strain evidence="10 14">NOV-27</strain>
        <strain evidence="6 17">NOV-5</strain>
        <strain evidence="7 18">NOV-71</strain>
        <strain evidence="12 21">NOV-77</strain>
        <strain evidence="3 13">NOV-9</strain>
        <strain evidence="5 22">ONT-3</strain>
        <strain evidence="4 19">SCRP245</strain>
    </source>
</reference>
<evidence type="ECO:0000313" key="14">
    <source>
        <dbReference type="Proteomes" id="UP000433483"/>
    </source>
</evidence>
<evidence type="ECO:0000313" key="18">
    <source>
        <dbReference type="Proteomes" id="UP000441208"/>
    </source>
</evidence>
<evidence type="ECO:0000313" key="17">
    <source>
        <dbReference type="Proteomes" id="UP000440732"/>
    </source>
</evidence>
<evidence type="ECO:0000256" key="2">
    <source>
        <dbReference type="SAM" id="MobiDB-lite"/>
    </source>
</evidence>
<evidence type="ECO:0000256" key="1">
    <source>
        <dbReference type="SAM" id="Coils"/>
    </source>
</evidence>
<dbReference type="EMBL" id="QXGF01003064">
    <property type="protein sequence ID" value="KAE8922532.1"/>
    <property type="molecule type" value="Genomic_DNA"/>
</dbReference>
<dbReference type="Proteomes" id="UP000488956">
    <property type="component" value="Unassembled WGS sequence"/>
</dbReference>
<dbReference type="PANTHER" id="PTHR33324:SF2">
    <property type="entry name" value="MYB_SANT-LIKE DNA-BINDING DOMAIN-CONTAINING PROTEIN"/>
    <property type="match status" value="1"/>
</dbReference>
<dbReference type="AlphaFoldDB" id="A0A6A3RBP6"/>
<dbReference type="EMBL" id="QXGE01003105">
    <property type="protein sequence ID" value="KAE9277056.1"/>
    <property type="molecule type" value="Genomic_DNA"/>
</dbReference>
<dbReference type="EMBL" id="QXFY01003068">
    <property type="protein sequence ID" value="KAE9289019.1"/>
    <property type="molecule type" value="Genomic_DNA"/>
</dbReference>
<evidence type="ECO:0000313" key="6">
    <source>
        <dbReference type="EMBL" id="KAE9086750.1"/>
    </source>
</evidence>
<evidence type="ECO:0000313" key="3">
    <source>
        <dbReference type="EMBL" id="KAE8922532.1"/>
    </source>
</evidence>
<dbReference type="Proteomes" id="UP000476176">
    <property type="component" value="Unassembled WGS sequence"/>
</dbReference>
<dbReference type="Proteomes" id="UP000440367">
    <property type="component" value="Unassembled WGS sequence"/>
</dbReference>
<sequence length="251" mass="28033">MKRKGGPPSSLTETGAERKLARGKVNHKDKPAMAEVARGTTRAGKKAPIFWDSDGVDGGKSSLRVVLDWMTNPANYDKWRGSDRHNGNTKEALLKQIGGPGITDEKDLRAAVLKRCPYYYDLHDVMIDRPSRRPKVTSDDIDAIGVVEPERDSVILQRGSARPLAVQRPPGRTANADSVEALLNQQAEALRARQEQQEALMAFREREHELKQKELRTAQRESMVQLLLSRKQLQDSGIDQEAIDRLLPLPA</sequence>
<proteinExistence type="predicted"/>
<comment type="caution">
    <text evidence="7">The sequence shown here is derived from an EMBL/GenBank/DDBJ whole genome shotgun (WGS) entry which is preliminary data.</text>
</comment>
<dbReference type="Proteomes" id="UP000433483">
    <property type="component" value="Unassembled WGS sequence"/>
</dbReference>
<dbReference type="OrthoDB" id="127208at2759"/>
<evidence type="ECO:0000313" key="21">
    <source>
        <dbReference type="Proteomes" id="UP000486351"/>
    </source>
</evidence>
<dbReference type="EMBL" id="QXGB01001249">
    <property type="protein sequence ID" value="KAE9194173.1"/>
    <property type="molecule type" value="Genomic_DNA"/>
</dbReference>
<evidence type="ECO:0000313" key="9">
    <source>
        <dbReference type="EMBL" id="KAE9181878.1"/>
    </source>
</evidence>
<keyword evidence="1" id="KW-0175">Coiled coil</keyword>
<organism evidence="7 18">
    <name type="scientific">Phytophthora fragariae</name>
    <dbReference type="NCBI Taxonomy" id="53985"/>
    <lineage>
        <taxon>Eukaryota</taxon>
        <taxon>Sar</taxon>
        <taxon>Stramenopiles</taxon>
        <taxon>Oomycota</taxon>
        <taxon>Peronosporomycetes</taxon>
        <taxon>Peronosporales</taxon>
        <taxon>Peronosporaceae</taxon>
        <taxon>Phytophthora</taxon>
    </lineage>
</organism>
<evidence type="ECO:0000313" key="16">
    <source>
        <dbReference type="Proteomes" id="UP000440367"/>
    </source>
</evidence>
<dbReference type="EMBL" id="QXGC01002954">
    <property type="protein sequence ID" value="KAE9180021.1"/>
    <property type="molecule type" value="Genomic_DNA"/>
</dbReference>
<evidence type="ECO:0000313" key="20">
    <source>
        <dbReference type="Proteomes" id="UP000476176"/>
    </source>
</evidence>
<evidence type="ECO:0000313" key="7">
    <source>
        <dbReference type="EMBL" id="KAE9093561.1"/>
    </source>
</evidence>
<protein>
    <submittedName>
        <fullName evidence="7">Uncharacterized protein</fullName>
    </submittedName>
</protein>
<keyword evidence="14" id="KW-1185">Reference proteome</keyword>
<evidence type="ECO:0000313" key="10">
    <source>
        <dbReference type="EMBL" id="KAE9194173.1"/>
    </source>
</evidence>
<feature type="compositionally biased region" description="Basic and acidic residues" evidence="2">
    <location>
        <begin position="15"/>
        <end position="32"/>
    </location>
</feature>
<evidence type="ECO:0000313" key="22">
    <source>
        <dbReference type="Proteomes" id="UP000488956"/>
    </source>
</evidence>
<evidence type="ECO:0000313" key="8">
    <source>
        <dbReference type="EMBL" id="KAE9180021.1"/>
    </source>
</evidence>
<accession>A0A6A3RBP6</accession>
<evidence type="ECO:0000313" key="13">
    <source>
        <dbReference type="Proteomes" id="UP000429523"/>
    </source>
</evidence>
<evidence type="ECO:0000313" key="4">
    <source>
        <dbReference type="EMBL" id="KAE8973093.1"/>
    </source>
</evidence>
<dbReference type="Proteomes" id="UP000429523">
    <property type="component" value="Unassembled WGS sequence"/>
</dbReference>
<feature type="coiled-coil region" evidence="1">
    <location>
        <begin position="179"/>
        <end position="221"/>
    </location>
</feature>
<name>A0A6A3RBP6_9STRA</name>